<dbReference type="EMBL" id="KK104902">
    <property type="protein sequence ID" value="KIY93276.1"/>
    <property type="molecule type" value="Genomic_DNA"/>
</dbReference>
<evidence type="ECO:0000313" key="2">
    <source>
        <dbReference type="Proteomes" id="UP000054498"/>
    </source>
</evidence>
<dbReference type="RefSeq" id="XP_013892296.1">
    <property type="nucleotide sequence ID" value="XM_014036842.1"/>
</dbReference>
<keyword evidence="2" id="KW-1185">Reference proteome</keyword>
<gene>
    <name evidence="1" type="ORF">MNEG_14687</name>
</gene>
<organism evidence="1 2">
    <name type="scientific">Monoraphidium neglectum</name>
    <dbReference type="NCBI Taxonomy" id="145388"/>
    <lineage>
        <taxon>Eukaryota</taxon>
        <taxon>Viridiplantae</taxon>
        <taxon>Chlorophyta</taxon>
        <taxon>core chlorophytes</taxon>
        <taxon>Chlorophyceae</taxon>
        <taxon>CS clade</taxon>
        <taxon>Sphaeropleales</taxon>
        <taxon>Selenastraceae</taxon>
        <taxon>Monoraphidium</taxon>
    </lineage>
</organism>
<dbReference type="AlphaFoldDB" id="A0A0D2LUK6"/>
<dbReference type="OrthoDB" id="21225at2759"/>
<dbReference type="GeneID" id="25732274"/>
<dbReference type="KEGG" id="mng:MNEG_14687"/>
<protein>
    <submittedName>
        <fullName evidence="1">Uncharacterized protein</fullName>
    </submittedName>
</protein>
<dbReference type="Proteomes" id="UP000054498">
    <property type="component" value="Unassembled WGS sequence"/>
</dbReference>
<evidence type="ECO:0000313" key="1">
    <source>
        <dbReference type="EMBL" id="KIY93276.1"/>
    </source>
</evidence>
<dbReference type="STRING" id="145388.A0A0D2LUK6"/>
<name>A0A0D2LUK6_9CHLO</name>
<sequence>MRVNPFLLTFRSTVTEGHFLGEVAKLRWPVLMFVFLFDCVCFTFRIAAKLANRSGGADGAQACTQPMEIAREMGHQLANMGMLYILLGLLNRRARRSGDAAARQEEVLLSAVMALAISNLLASLRADNAQDYVYMSYFLIATTTFLKIRWWVGTGLLAAPMIAAHIRHGSPAAAAAVAAAARAVAGGAPWELPWRALSAEWMLGGAADGAGAGAGAGGGAGILPPDAVVHITVAWAVGGLMSYLSDWYRRQMYAHARLAAAAHAKELTEARARVAAERGLAAAQQQAAQRALSIAREKAANEAKSEFMSLMWVTSS</sequence>
<accession>A0A0D2LUK6</accession>
<reference evidence="1 2" key="1">
    <citation type="journal article" date="2013" name="BMC Genomics">
        <title>Reconstruction of the lipid metabolism for the microalga Monoraphidium neglectum from its genome sequence reveals characteristics suitable for biofuel production.</title>
        <authorList>
            <person name="Bogen C."/>
            <person name="Al-Dilaimi A."/>
            <person name="Albersmeier A."/>
            <person name="Wichmann J."/>
            <person name="Grundmann M."/>
            <person name="Rupp O."/>
            <person name="Lauersen K.J."/>
            <person name="Blifernez-Klassen O."/>
            <person name="Kalinowski J."/>
            <person name="Goesmann A."/>
            <person name="Mussgnug J.H."/>
            <person name="Kruse O."/>
        </authorList>
    </citation>
    <scope>NUCLEOTIDE SEQUENCE [LARGE SCALE GENOMIC DNA]</scope>
    <source>
        <strain evidence="1 2">SAG 48.87</strain>
    </source>
</reference>
<proteinExistence type="predicted"/>